<sequence>MKLNRLNRHNLTRNNEKTVLDKARIEISRIFTNLGLNDYDVIKEMVFQKFKFTRGRFRSGSKYRNVRKLVAVVTYLCLKLRNVSINPSELIGVSGIIRKEFNDFMLQIRQYLPEYTNRNRQTYIIQKISEITNHFSLGGVFSMFSKKILFRLWDSIKCTSDNVVAGLVTSIAALCSVECHVSVSAICNQLGIRMSTVQSNVKRKIFDRCKKQGFVSLVKSAGLLNEIIVKLGLKEQSAETGQQEAAISDTVEYRLIPLGLACLQAYLKSHNVKVKVLNFRVTEYSLAKILSDPLIQLKPPTFIMNHQDFPLLVAIVNN</sequence>
<accession>A0A0F9BTU3</accession>
<protein>
    <submittedName>
        <fullName evidence="1">Uncharacterized protein</fullName>
    </submittedName>
</protein>
<proteinExistence type="predicted"/>
<dbReference type="EMBL" id="LAZR01039310">
    <property type="protein sequence ID" value="KKL17307.1"/>
    <property type="molecule type" value="Genomic_DNA"/>
</dbReference>
<feature type="non-terminal residue" evidence="1">
    <location>
        <position position="318"/>
    </location>
</feature>
<reference evidence="1" key="1">
    <citation type="journal article" date="2015" name="Nature">
        <title>Complex archaea that bridge the gap between prokaryotes and eukaryotes.</title>
        <authorList>
            <person name="Spang A."/>
            <person name="Saw J.H."/>
            <person name="Jorgensen S.L."/>
            <person name="Zaremba-Niedzwiedzka K."/>
            <person name="Martijn J."/>
            <person name="Lind A.E."/>
            <person name="van Eijk R."/>
            <person name="Schleper C."/>
            <person name="Guy L."/>
            <person name="Ettema T.J."/>
        </authorList>
    </citation>
    <scope>NUCLEOTIDE SEQUENCE</scope>
</reference>
<name>A0A0F9BTU3_9ZZZZ</name>
<dbReference type="AlphaFoldDB" id="A0A0F9BTU3"/>
<organism evidence="1">
    <name type="scientific">marine sediment metagenome</name>
    <dbReference type="NCBI Taxonomy" id="412755"/>
    <lineage>
        <taxon>unclassified sequences</taxon>
        <taxon>metagenomes</taxon>
        <taxon>ecological metagenomes</taxon>
    </lineage>
</organism>
<evidence type="ECO:0000313" key="1">
    <source>
        <dbReference type="EMBL" id="KKL17307.1"/>
    </source>
</evidence>
<comment type="caution">
    <text evidence="1">The sequence shown here is derived from an EMBL/GenBank/DDBJ whole genome shotgun (WGS) entry which is preliminary data.</text>
</comment>
<gene>
    <name evidence="1" type="ORF">LCGC14_2486860</name>
</gene>